<organism evidence="1 2">
    <name type="scientific">Russula earlei</name>
    <dbReference type="NCBI Taxonomy" id="71964"/>
    <lineage>
        <taxon>Eukaryota</taxon>
        <taxon>Fungi</taxon>
        <taxon>Dikarya</taxon>
        <taxon>Basidiomycota</taxon>
        <taxon>Agaricomycotina</taxon>
        <taxon>Agaricomycetes</taxon>
        <taxon>Russulales</taxon>
        <taxon>Russulaceae</taxon>
        <taxon>Russula</taxon>
    </lineage>
</organism>
<sequence>MATGATTVGGAETTTDRAEAEKAEGEPEAPLYGSPYNIDATREFSNGMAEVVKTAVIWNEVDFAALESRPVDIVAAIKTPGVNYSRGAKATCSATQELLLSVIVGSISVKSHIVVTNDEHKTTMGLRNLVNFGHTIGHAIEAVLTPTILHIGRLTRCLKSYNLPVSLSDPRIANLPTSRLLTVDCLLDVMRIDKKNSRPEKKIVLLATIGKTVEQKASVVPGAVIGKTLAKAAKVVPGVPTKNPVRMATPGSKSISNRALVLAALGSGTCRLRNLLLSDDTQVMMTALHELMGASFEWEDQ</sequence>
<proteinExistence type="predicted"/>
<dbReference type="Proteomes" id="UP001207468">
    <property type="component" value="Unassembled WGS sequence"/>
</dbReference>
<evidence type="ECO:0000313" key="1">
    <source>
        <dbReference type="EMBL" id="KAI9459813.1"/>
    </source>
</evidence>
<dbReference type="EMBL" id="JAGFNK010000195">
    <property type="protein sequence ID" value="KAI9459813.1"/>
    <property type="molecule type" value="Genomic_DNA"/>
</dbReference>
<protein>
    <submittedName>
        <fullName evidence="1">Uncharacterized protein</fullName>
    </submittedName>
</protein>
<gene>
    <name evidence="1" type="ORF">F5148DRAFT_1377462</name>
</gene>
<name>A0ACC0U2R2_9AGAM</name>
<reference evidence="1" key="1">
    <citation type="submission" date="2021-03" db="EMBL/GenBank/DDBJ databases">
        <title>Evolutionary priming and transition to the ectomycorrhizal habit in an iconic lineage of mushroom-forming fungi: is preadaptation a requirement?</title>
        <authorList>
            <consortium name="DOE Joint Genome Institute"/>
            <person name="Looney B.P."/>
            <person name="Miyauchi S."/>
            <person name="Morin E."/>
            <person name="Drula E."/>
            <person name="Courty P.E."/>
            <person name="Chicoki N."/>
            <person name="Fauchery L."/>
            <person name="Kohler A."/>
            <person name="Kuo A."/>
            <person name="LaButti K."/>
            <person name="Pangilinan J."/>
            <person name="Lipzen A."/>
            <person name="Riley R."/>
            <person name="Andreopoulos W."/>
            <person name="He G."/>
            <person name="Johnson J."/>
            <person name="Barry K.W."/>
            <person name="Grigoriev I.V."/>
            <person name="Nagy L."/>
            <person name="Hibbett D."/>
            <person name="Henrissat B."/>
            <person name="Matheny P.B."/>
            <person name="Labbe J."/>
            <person name="Martin A.F."/>
        </authorList>
    </citation>
    <scope>NUCLEOTIDE SEQUENCE</scope>
    <source>
        <strain evidence="1">BPL698</strain>
    </source>
</reference>
<comment type="caution">
    <text evidence="1">The sequence shown here is derived from an EMBL/GenBank/DDBJ whole genome shotgun (WGS) entry which is preliminary data.</text>
</comment>
<accession>A0ACC0U2R2</accession>
<keyword evidence="2" id="KW-1185">Reference proteome</keyword>
<evidence type="ECO:0000313" key="2">
    <source>
        <dbReference type="Proteomes" id="UP001207468"/>
    </source>
</evidence>